<name>A0A6H5I8T0_9HYME</name>
<proteinExistence type="predicted"/>
<reference evidence="3 4" key="1">
    <citation type="submission" date="2020-02" db="EMBL/GenBank/DDBJ databases">
        <authorList>
            <person name="Ferguson B K."/>
        </authorList>
    </citation>
    <scope>NUCLEOTIDE SEQUENCE [LARGE SCALE GENOMIC DNA]</scope>
</reference>
<keyword evidence="4" id="KW-1185">Reference proteome</keyword>
<organism evidence="3 4">
    <name type="scientific">Trichogramma brassicae</name>
    <dbReference type="NCBI Taxonomy" id="86971"/>
    <lineage>
        <taxon>Eukaryota</taxon>
        <taxon>Metazoa</taxon>
        <taxon>Ecdysozoa</taxon>
        <taxon>Arthropoda</taxon>
        <taxon>Hexapoda</taxon>
        <taxon>Insecta</taxon>
        <taxon>Pterygota</taxon>
        <taxon>Neoptera</taxon>
        <taxon>Endopterygota</taxon>
        <taxon>Hymenoptera</taxon>
        <taxon>Apocrita</taxon>
        <taxon>Proctotrupomorpha</taxon>
        <taxon>Chalcidoidea</taxon>
        <taxon>Trichogrammatidae</taxon>
        <taxon>Trichogramma</taxon>
    </lineage>
</organism>
<dbReference type="AlphaFoldDB" id="A0A6H5I8T0"/>
<feature type="compositionally biased region" description="Basic and acidic residues" evidence="1">
    <location>
        <begin position="42"/>
        <end position="57"/>
    </location>
</feature>
<sequence>MFSNVQKETTAVSLKDHSDPEDEAVSTERQETVAPSKSKSPVRKENLDHGGRKLRDRSLIKAPMRFQTNVAEVHVPSTYAEATTGSNASLWTQAIKEELDAHKENETWTFVPRNPAKTTNQVEICPRLPLILCLMSKSCQSRNLTNSSNIENTSLSDLTESFSCAVFARFATCCRPSRADASASPRSRSAAICASRATRSATRGLLGTEDNDACCDKNCKLRRNQGAVCSDKNSPCCQNCAFMGAGGQVSRRAVRHLRAGVQVHRRLQRVPALAGHEGRHELPRARTVPSGQMRALLRNSGSHQLHVRHEYVDCYDYMFLHRFKFDDSRLLLLQPETRANAAVVWGSTILASRSIRRTYCPMELPAFKAFVTRAPAKKKTIQDVVERFWDIIEDININKVMRFLKDNIVGAVIISTAIVWIPTSCVISYIDKRQLKRYREEVPLEKYRSTHTSRGAEAHYILG</sequence>
<evidence type="ECO:0000256" key="2">
    <source>
        <dbReference type="SAM" id="Phobius"/>
    </source>
</evidence>
<accession>A0A6H5I8T0</accession>
<evidence type="ECO:0000313" key="4">
    <source>
        <dbReference type="Proteomes" id="UP000479190"/>
    </source>
</evidence>
<feature type="transmembrane region" description="Helical" evidence="2">
    <location>
        <begin position="408"/>
        <end position="430"/>
    </location>
</feature>
<evidence type="ECO:0000256" key="1">
    <source>
        <dbReference type="SAM" id="MobiDB-lite"/>
    </source>
</evidence>
<protein>
    <submittedName>
        <fullName evidence="3">Uncharacterized protein</fullName>
    </submittedName>
</protein>
<keyword evidence="2" id="KW-0812">Transmembrane</keyword>
<dbReference type="Proteomes" id="UP000479190">
    <property type="component" value="Unassembled WGS sequence"/>
</dbReference>
<dbReference type="EMBL" id="CADCXV010000642">
    <property type="protein sequence ID" value="CAB0031359.1"/>
    <property type="molecule type" value="Genomic_DNA"/>
</dbReference>
<feature type="region of interest" description="Disordered" evidence="1">
    <location>
        <begin position="1"/>
        <end position="57"/>
    </location>
</feature>
<keyword evidence="2" id="KW-1133">Transmembrane helix</keyword>
<dbReference type="OrthoDB" id="2131567at2759"/>
<evidence type="ECO:0000313" key="3">
    <source>
        <dbReference type="EMBL" id="CAB0031359.1"/>
    </source>
</evidence>
<feature type="compositionally biased region" description="Polar residues" evidence="1">
    <location>
        <begin position="1"/>
        <end position="12"/>
    </location>
</feature>
<gene>
    <name evidence="3" type="ORF">TBRA_LOCUS3329</name>
</gene>
<keyword evidence="2" id="KW-0472">Membrane</keyword>